<keyword evidence="2" id="KW-0813">Transport</keyword>
<evidence type="ECO:0000256" key="10">
    <source>
        <dbReference type="SAM" id="Phobius"/>
    </source>
</evidence>
<gene>
    <name evidence="11" type="ORF">EEJ31_04630</name>
</gene>
<evidence type="ECO:0000313" key="12">
    <source>
        <dbReference type="Proteomes" id="UP000279859"/>
    </source>
</evidence>
<sequence>MRVPAPLKTASVGALGRFFAGVGYLGQGFRLWARSPRLMLLGALPALVVGAVYTAALVVFALNLPAISAWLTPFASGWDDTFRVTTRIIAGIAVSGLVLIVALFTYTAITLIVGDPFYERIWRRVEERVGDEPAGDQPFWGSLARGIRDGLRLLAASLVIGLVLFALGFIPVVGQTIVPVLGAFVGGWFLAVELTGFAFDARGLALADRRRMLGADRAATLGFGVATYLLFLVPLGAVVVMPAAVAGATLLSRAALTRSGHGTAAG</sequence>
<keyword evidence="4" id="KW-0997">Cell inner membrane</keyword>
<feature type="transmembrane region" description="Helical" evidence="10">
    <location>
        <begin position="180"/>
        <end position="199"/>
    </location>
</feature>
<keyword evidence="5" id="KW-0028">Amino-acid biosynthesis</keyword>
<dbReference type="EMBL" id="RDSR01000005">
    <property type="protein sequence ID" value="RNE64159.1"/>
    <property type="molecule type" value="Genomic_DNA"/>
</dbReference>
<evidence type="ECO:0000256" key="7">
    <source>
        <dbReference type="ARBA" id="ARBA00022989"/>
    </source>
</evidence>
<keyword evidence="6 10" id="KW-0812">Transmembrane</keyword>
<feature type="transmembrane region" description="Helical" evidence="10">
    <location>
        <begin position="88"/>
        <end position="114"/>
    </location>
</feature>
<evidence type="ECO:0000256" key="3">
    <source>
        <dbReference type="ARBA" id="ARBA00022475"/>
    </source>
</evidence>
<evidence type="ECO:0000256" key="2">
    <source>
        <dbReference type="ARBA" id="ARBA00022448"/>
    </source>
</evidence>
<dbReference type="GO" id="GO:0000103">
    <property type="term" value="P:sulfate assimilation"/>
    <property type="evidence" value="ECO:0007669"/>
    <property type="project" value="TreeGrafter"/>
</dbReference>
<evidence type="ECO:0000256" key="8">
    <source>
        <dbReference type="ARBA" id="ARBA00023032"/>
    </source>
</evidence>
<dbReference type="GO" id="GO:0019344">
    <property type="term" value="P:cysteine biosynthetic process"/>
    <property type="evidence" value="ECO:0007669"/>
    <property type="project" value="TreeGrafter"/>
</dbReference>
<feature type="transmembrane region" description="Helical" evidence="10">
    <location>
        <begin position="153"/>
        <end position="174"/>
    </location>
</feature>
<evidence type="ECO:0000256" key="9">
    <source>
        <dbReference type="ARBA" id="ARBA00023136"/>
    </source>
</evidence>
<keyword evidence="3" id="KW-1003">Cell membrane</keyword>
<feature type="transmembrane region" description="Helical" evidence="10">
    <location>
        <begin position="220"/>
        <end position="245"/>
    </location>
</feature>
<evidence type="ECO:0000256" key="5">
    <source>
        <dbReference type="ARBA" id="ARBA00022605"/>
    </source>
</evidence>
<reference evidence="11 12" key="1">
    <citation type="submission" date="2018-11" db="EMBL/GenBank/DDBJ databases">
        <title>Cryobacterium sp. nov., isolated from rhizosphere soil of lettuce.</title>
        <authorList>
            <person name="Wang Y."/>
        </authorList>
    </citation>
    <scope>NUCLEOTIDE SEQUENCE [LARGE SCALE GENOMIC DNA]</scope>
    <source>
        <strain evidence="11 12">NEAU-85</strain>
    </source>
</reference>
<dbReference type="PANTHER" id="PTHR37468:SF1">
    <property type="entry name" value="SULFATE TRANSPORTER CYSZ"/>
    <property type="match status" value="1"/>
</dbReference>
<dbReference type="Pfam" id="PF07264">
    <property type="entry name" value="EI24"/>
    <property type="match status" value="1"/>
</dbReference>
<feature type="transmembrane region" description="Helical" evidence="10">
    <location>
        <begin position="6"/>
        <end position="26"/>
    </location>
</feature>
<dbReference type="RefSeq" id="WP_123045118.1">
    <property type="nucleotide sequence ID" value="NZ_RDSR01000005.1"/>
</dbReference>
<dbReference type="InterPro" id="IPR050480">
    <property type="entry name" value="CysZ-like"/>
</dbReference>
<comment type="subcellular location">
    <subcellularLocation>
        <location evidence="1">Membrane</location>
        <topology evidence="1">Multi-pass membrane protein</topology>
    </subcellularLocation>
</comment>
<evidence type="ECO:0008006" key="13">
    <source>
        <dbReference type="Google" id="ProtNLM"/>
    </source>
</evidence>
<keyword evidence="8" id="KW-0764">Sulfate transport</keyword>
<evidence type="ECO:0000256" key="6">
    <source>
        <dbReference type="ARBA" id="ARBA00022692"/>
    </source>
</evidence>
<dbReference type="PANTHER" id="PTHR37468">
    <property type="entry name" value="SULFATE TRANSPORTER CYSZ"/>
    <property type="match status" value="1"/>
</dbReference>
<keyword evidence="12" id="KW-1185">Reference proteome</keyword>
<evidence type="ECO:0000256" key="1">
    <source>
        <dbReference type="ARBA" id="ARBA00004141"/>
    </source>
</evidence>
<protein>
    <recommendedName>
        <fullName evidence="13">EI24 domain-containing protein</fullName>
    </recommendedName>
</protein>
<dbReference type="InterPro" id="IPR059112">
    <property type="entry name" value="CysZ/EI24"/>
</dbReference>
<comment type="caution">
    <text evidence="11">The sequence shown here is derived from an EMBL/GenBank/DDBJ whole genome shotgun (WGS) entry which is preliminary data.</text>
</comment>
<accession>A0A3M8LGY0</accession>
<organism evidence="11 12">
    <name type="scientific">Cryobacterium tepidiphilum</name>
    <dbReference type="NCBI Taxonomy" id="2486026"/>
    <lineage>
        <taxon>Bacteria</taxon>
        <taxon>Bacillati</taxon>
        <taxon>Actinomycetota</taxon>
        <taxon>Actinomycetes</taxon>
        <taxon>Micrococcales</taxon>
        <taxon>Microbacteriaceae</taxon>
        <taxon>Cryobacterium</taxon>
    </lineage>
</organism>
<evidence type="ECO:0000313" key="11">
    <source>
        <dbReference type="EMBL" id="RNE64159.1"/>
    </source>
</evidence>
<keyword evidence="9 10" id="KW-0472">Membrane</keyword>
<dbReference type="AlphaFoldDB" id="A0A3M8LGY0"/>
<keyword evidence="7 10" id="KW-1133">Transmembrane helix</keyword>
<dbReference type="OrthoDB" id="3375053at2"/>
<dbReference type="Proteomes" id="UP000279859">
    <property type="component" value="Unassembled WGS sequence"/>
</dbReference>
<dbReference type="GO" id="GO:0009675">
    <property type="term" value="F:high-affinity sulfate:proton symporter activity"/>
    <property type="evidence" value="ECO:0007669"/>
    <property type="project" value="TreeGrafter"/>
</dbReference>
<name>A0A3M8LGY0_9MICO</name>
<evidence type="ECO:0000256" key="4">
    <source>
        <dbReference type="ARBA" id="ARBA00022519"/>
    </source>
</evidence>
<feature type="transmembrane region" description="Helical" evidence="10">
    <location>
        <begin position="38"/>
        <end position="68"/>
    </location>
</feature>
<proteinExistence type="predicted"/>
<dbReference type="GO" id="GO:0005886">
    <property type="term" value="C:plasma membrane"/>
    <property type="evidence" value="ECO:0007669"/>
    <property type="project" value="TreeGrafter"/>
</dbReference>